<evidence type="ECO:0000313" key="2">
    <source>
        <dbReference type="Proteomes" id="UP000444980"/>
    </source>
</evidence>
<sequence>MAARPATLLWGWSPQVAEFVGPDPLAAQLRAFGEQNGLQQFVAEEVPYVLRVAGLSVPLPPVTVTEVGIRLPRFVGLLDDLAWSLDGLTRLNPAWTLTVTDDRRTFTLADPAAQQHFTATADYDDLNRLSGLKMRLGG</sequence>
<protein>
    <submittedName>
        <fullName evidence="1">Uncharacterized protein</fullName>
    </submittedName>
</protein>
<organism evidence="1 2">
    <name type="scientific">Gordonia crocea</name>
    <dbReference type="NCBI Taxonomy" id="589162"/>
    <lineage>
        <taxon>Bacteria</taxon>
        <taxon>Bacillati</taxon>
        <taxon>Actinomycetota</taxon>
        <taxon>Actinomycetes</taxon>
        <taxon>Mycobacteriales</taxon>
        <taxon>Gordoniaceae</taxon>
        <taxon>Gordonia</taxon>
    </lineage>
</organism>
<dbReference type="InterPro" id="IPR049249">
    <property type="entry name" value="DUF6882"/>
</dbReference>
<dbReference type="EMBL" id="BJOU01000019">
    <property type="protein sequence ID" value="GED99355.1"/>
    <property type="molecule type" value="Genomic_DNA"/>
</dbReference>
<accession>A0A7I9V1S5</accession>
<name>A0A7I9V1S5_9ACTN</name>
<dbReference type="Pfam" id="PF21813">
    <property type="entry name" value="DUF6882"/>
    <property type="match status" value="1"/>
</dbReference>
<keyword evidence="2" id="KW-1185">Reference proteome</keyword>
<proteinExistence type="predicted"/>
<reference evidence="2" key="1">
    <citation type="submission" date="2019-06" db="EMBL/GenBank/DDBJ databases">
        <title>Gordonia isolated from sludge of a wastewater treatment plant.</title>
        <authorList>
            <person name="Tamura T."/>
            <person name="Aoyama K."/>
            <person name="Kang Y."/>
            <person name="Saito S."/>
            <person name="Akiyama N."/>
            <person name="Yazawa K."/>
            <person name="Gonoi T."/>
            <person name="Mikami Y."/>
        </authorList>
    </citation>
    <scope>NUCLEOTIDE SEQUENCE [LARGE SCALE GENOMIC DNA]</scope>
    <source>
        <strain evidence="2">NBRC 107697</strain>
    </source>
</reference>
<dbReference type="OrthoDB" id="7859927at2"/>
<dbReference type="Proteomes" id="UP000444980">
    <property type="component" value="Unassembled WGS sequence"/>
</dbReference>
<dbReference type="AlphaFoldDB" id="A0A7I9V1S5"/>
<gene>
    <name evidence="1" type="ORF">nbrc107697_33940</name>
</gene>
<evidence type="ECO:0000313" key="1">
    <source>
        <dbReference type="EMBL" id="GED99355.1"/>
    </source>
</evidence>
<comment type="caution">
    <text evidence="1">The sequence shown here is derived from an EMBL/GenBank/DDBJ whole genome shotgun (WGS) entry which is preliminary data.</text>
</comment>